<dbReference type="Proteomes" id="UP000264141">
    <property type="component" value="Unassembled WGS sequence"/>
</dbReference>
<dbReference type="EMBL" id="DPBP01000007">
    <property type="protein sequence ID" value="HCE16583.1"/>
    <property type="molecule type" value="Genomic_DNA"/>
</dbReference>
<evidence type="ECO:0000313" key="2">
    <source>
        <dbReference type="Proteomes" id="UP000264141"/>
    </source>
</evidence>
<evidence type="ECO:0008006" key="3">
    <source>
        <dbReference type="Google" id="ProtNLM"/>
    </source>
</evidence>
<dbReference type="SUPFAM" id="SSF54285">
    <property type="entry name" value="MoaD/ThiS"/>
    <property type="match status" value="1"/>
</dbReference>
<accession>A0A3D1JDK4</accession>
<dbReference type="CDD" id="cd00565">
    <property type="entry name" value="Ubl_ThiS"/>
    <property type="match status" value="1"/>
</dbReference>
<organism evidence="1 2">
    <name type="scientific">Anaerolinea thermolimosa</name>
    <dbReference type="NCBI Taxonomy" id="229919"/>
    <lineage>
        <taxon>Bacteria</taxon>
        <taxon>Bacillati</taxon>
        <taxon>Chloroflexota</taxon>
        <taxon>Anaerolineae</taxon>
        <taxon>Anaerolineales</taxon>
        <taxon>Anaerolineaceae</taxon>
        <taxon>Anaerolinea</taxon>
    </lineage>
</organism>
<comment type="caution">
    <text evidence="1">The sequence shown here is derived from an EMBL/GenBank/DDBJ whole genome shotgun (WGS) entry which is preliminary data.</text>
</comment>
<gene>
    <name evidence="1" type="ORF">DEQ80_01860</name>
</gene>
<dbReference type="InterPro" id="IPR016155">
    <property type="entry name" value="Mopterin_synth/thiamin_S_b"/>
</dbReference>
<dbReference type="Pfam" id="PF02597">
    <property type="entry name" value="ThiS"/>
    <property type="match status" value="1"/>
</dbReference>
<dbReference type="AlphaFoldDB" id="A0A3D1JDK4"/>
<dbReference type="InterPro" id="IPR012675">
    <property type="entry name" value="Beta-grasp_dom_sf"/>
</dbReference>
<dbReference type="InterPro" id="IPR003749">
    <property type="entry name" value="ThiS/MoaD-like"/>
</dbReference>
<evidence type="ECO:0000313" key="1">
    <source>
        <dbReference type="EMBL" id="HCE16583.1"/>
    </source>
</evidence>
<protein>
    <recommendedName>
        <fullName evidence="3">MoaD/ThiS family protein</fullName>
    </recommendedName>
</protein>
<dbReference type="Gene3D" id="3.10.20.30">
    <property type="match status" value="1"/>
</dbReference>
<reference evidence="1 2" key="1">
    <citation type="journal article" date="2018" name="Nat. Biotechnol.">
        <title>A standardized bacterial taxonomy based on genome phylogeny substantially revises the tree of life.</title>
        <authorList>
            <person name="Parks D.H."/>
            <person name="Chuvochina M."/>
            <person name="Waite D.W."/>
            <person name="Rinke C."/>
            <person name="Skarshewski A."/>
            <person name="Chaumeil P.A."/>
            <person name="Hugenholtz P."/>
        </authorList>
    </citation>
    <scope>NUCLEOTIDE SEQUENCE [LARGE SCALE GENOMIC DNA]</scope>
    <source>
        <strain evidence="1">UBA8781</strain>
    </source>
</reference>
<name>A0A3D1JDK4_9CHLR</name>
<dbReference type="STRING" id="229919.GCA_001050195_02017"/>
<proteinExistence type="predicted"/>
<sequence length="81" mass="8776">MPHVHFSSVCSKGWNPDMGVIVVLRGEEHLLPAPITLGEALHLLNLPPELYLAVRNGEMIGEDTLLEHGDRVQLVSVISGG</sequence>